<evidence type="ECO:0000313" key="3">
    <source>
        <dbReference type="Proteomes" id="UP001500752"/>
    </source>
</evidence>
<dbReference type="Proteomes" id="UP001500752">
    <property type="component" value="Unassembled WGS sequence"/>
</dbReference>
<evidence type="ECO:0000259" key="1">
    <source>
        <dbReference type="Pfam" id="PF14216"/>
    </source>
</evidence>
<dbReference type="Pfam" id="PF14216">
    <property type="entry name" value="DUF4326"/>
    <property type="match status" value="1"/>
</dbReference>
<name>A0ABP7DHB5_9MICC</name>
<organism evidence="2 3">
    <name type="scientific">Arthrobacter ginkgonis</name>
    <dbReference type="NCBI Taxonomy" id="1630594"/>
    <lineage>
        <taxon>Bacteria</taxon>
        <taxon>Bacillati</taxon>
        <taxon>Actinomycetota</taxon>
        <taxon>Actinomycetes</taxon>
        <taxon>Micrococcales</taxon>
        <taxon>Micrococcaceae</taxon>
        <taxon>Arthrobacter</taxon>
    </lineage>
</organism>
<dbReference type="RefSeq" id="WP_345154891.1">
    <property type="nucleotide sequence ID" value="NZ_BAABEO010000051.1"/>
</dbReference>
<reference evidence="3" key="1">
    <citation type="journal article" date="2019" name="Int. J. Syst. Evol. Microbiol.">
        <title>The Global Catalogue of Microorganisms (GCM) 10K type strain sequencing project: providing services to taxonomists for standard genome sequencing and annotation.</title>
        <authorList>
            <consortium name="The Broad Institute Genomics Platform"/>
            <consortium name="The Broad Institute Genome Sequencing Center for Infectious Disease"/>
            <person name="Wu L."/>
            <person name="Ma J."/>
        </authorList>
    </citation>
    <scope>NUCLEOTIDE SEQUENCE [LARGE SCALE GENOMIC DNA]</scope>
    <source>
        <strain evidence="3">JCM 30742</strain>
    </source>
</reference>
<protein>
    <submittedName>
        <fullName evidence="2">DUF4326 domain-containing protein</fullName>
    </submittedName>
</protein>
<accession>A0ABP7DHB5</accession>
<gene>
    <name evidence="2" type="ORF">GCM10023081_47010</name>
</gene>
<dbReference type="EMBL" id="BAABEO010000051">
    <property type="protein sequence ID" value="GAA3705738.1"/>
    <property type="molecule type" value="Genomic_DNA"/>
</dbReference>
<dbReference type="InterPro" id="IPR025475">
    <property type="entry name" value="DUF4326"/>
</dbReference>
<evidence type="ECO:0000313" key="2">
    <source>
        <dbReference type="EMBL" id="GAA3705738.1"/>
    </source>
</evidence>
<keyword evidence="3" id="KW-1185">Reference proteome</keyword>
<feature type="domain" description="DUF4326" evidence="1">
    <location>
        <begin position="9"/>
        <end position="104"/>
    </location>
</feature>
<sequence>MAERIQRRRTKGWRMPAGAVYVGRPTRWGNPYTVGDESAWMGAQPVYGIEEPLTRGDAAQLFHLALTGGHLDITAEAIRTELAGKDLACWCPLDQPCHADVLLELANQEAQ</sequence>
<proteinExistence type="predicted"/>
<comment type="caution">
    <text evidence="2">The sequence shown here is derived from an EMBL/GenBank/DDBJ whole genome shotgun (WGS) entry which is preliminary data.</text>
</comment>